<evidence type="ECO:0000256" key="6">
    <source>
        <dbReference type="ARBA" id="ARBA00047984"/>
    </source>
</evidence>
<accession>A0A9P5MXT1</accession>
<evidence type="ECO:0000256" key="4">
    <source>
        <dbReference type="ARBA" id="ARBA00022806"/>
    </source>
</evidence>
<protein>
    <recommendedName>
        <fullName evidence="1">RNA helicase</fullName>
        <ecNumber evidence="1">3.6.4.13</ecNumber>
    </recommendedName>
</protein>
<evidence type="ECO:0000256" key="5">
    <source>
        <dbReference type="ARBA" id="ARBA00022840"/>
    </source>
</evidence>
<reference evidence="8" key="2">
    <citation type="journal article" date="2020" name="Nat. Commun.">
        <title>Large-scale genome sequencing of mycorrhizal fungi provides insights into the early evolution of symbiotic traits.</title>
        <authorList>
            <person name="Miyauchi S."/>
            <person name="Kiss E."/>
            <person name="Kuo A."/>
            <person name="Drula E."/>
            <person name="Kohler A."/>
            <person name="Sanchez-Garcia M."/>
            <person name="Morin E."/>
            <person name="Andreopoulos B."/>
            <person name="Barry K.W."/>
            <person name="Bonito G."/>
            <person name="Buee M."/>
            <person name="Carver A."/>
            <person name="Chen C."/>
            <person name="Cichocki N."/>
            <person name="Clum A."/>
            <person name="Culley D."/>
            <person name="Crous P.W."/>
            <person name="Fauchery L."/>
            <person name="Girlanda M."/>
            <person name="Hayes R.D."/>
            <person name="Keri Z."/>
            <person name="LaButti K."/>
            <person name="Lipzen A."/>
            <person name="Lombard V."/>
            <person name="Magnuson J."/>
            <person name="Maillard F."/>
            <person name="Murat C."/>
            <person name="Nolan M."/>
            <person name="Ohm R.A."/>
            <person name="Pangilinan J."/>
            <person name="Pereira M.F."/>
            <person name="Perotto S."/>
            <person name="Peter M."/>
            <person name="Pfister S."/>
            <person name="Riley R."/>
            <person name="Sitrit Y."/>
            <person name="Stielow J.B."/>
            <person name="Szollosi G."/>
            <person name="Zifcakova L."/>
            <person name="Stursova M."/>
            <person name="Spatafora J.W."/>
            <person name="Tedersoo L."/>
            <person name="Vaario L.M."/>
            <person name="Yamada A."/>
            <person name="Yan M."/>
            <person name="Wang P."/>
            <person name="Xu J."/>
            <person name="Bruns T."/>
            <person name="Baldrian P."/>
            <person name="Vilgalys R."/>
            <person name="Dunand C."/>
            <person name="Henrissat B."/>
            <person name="Grigoriev I.V."/>
            <person name="Hibbett D."/>
            <person name="Nagy L.G."/>
            <person name="Martin F.M."/>
        </authorList>
    </citation>
    <scope>NUCLEOTIDE SEQUENCE</scope>
    <source>
        <strain evidence="8">Prilba</strain>
    </source>
</reference>
<dbReference type="GO" id="GO:0003676">
    <property type="term" value="F:nucleic acid binding"/>
    <property type="evidence" value="ECO:0007669"/>
    <property type="project" value="InterPro"/>
</dbReference>
<dbReference type="PANTHER" id="PTHR47960">
    <property type="entry name" value="DEAD-BOX ATP-DEPENDENT RNA HELICASE 50"/>
    <property type="match status" value="1"/>
</dbReference>
<keyword evidence="2" id="KW-0547">Nucleotide-binding</keyword>
<evidence type="ECO:0000259" key="7">
    <source>
        <dbReference type="PROSITE" id="PS51192"/>
    </source>
</evidence>
<dbReference type="InterPro" id="IPR001650">
    <property type="entry name" value="Helicase_C-like"/>
</dbReference>
<dbReference type="AlphaFoldDB" id="A0A9P5MXT1"/>
<evidence type="ECO:0000313" key="8">
    <source>
        <dbReference type="EMBL" id="KAF8481288.1"/>
    </source>
</evidence>
<dbReference type="EMBL" id="WHVB01000007">
    <property type="protein sequence ID" value="KAF8481288.1"/>
    <property type="molecule type" value="Genomic_DNA"/>
</dbReference>
<dbReference type="InterPro" id="IPR014001">
    <property type="entry name" value="Helicase_ATP-bd"/>
</dbReference>
<dbReference type="SMART" id="SM00490">
    <property type="entry name" value="HELICc"/>
    <property type="match status" value="1"/>
</dbReference>
<dbReference type="SMART" id="SM00487">
    <property type="entry name" value="DEXDc"/>
    <property type="match status" value="1"/>
</dbReference>
<comment type="caution">
    <text evidence="8">The sequence shown here is derived from an EMBL/GenBank/DDBJ whole genome shotgun (WGS) entry which is preliminary data.</text>
</comment>
<organism evidence="8 9">
    <name type="scientific">Russula ochroleuca</name>
    <dbReference type="NCBI Taxonomy" id="152965"/>
    <lineage>
        <taxon>Eukaryota</taxon>
        <taxon>Fungi</taxon>
        <taxon>Dikarya</taxon>
        <taxon>Basidiomycota</taxon>
        <taxon>Agaricomycotina</taxon>
        <taxon>Agaricomycetes</taxon>
        <taxon>Russulales</taxon>
        <taxon>Russulaceae</taxon>
        <taxon>Russula</taxon>
    </lineage>
</organism>
<dbReference type="GO" id="GO:0005524">
    <property type="term" value="F:ATP binding"/>
    <property type="evidence" value="ECO:0007669"/>
    <property type="project" value="UniProtKB-KW"/>
</dbReference>
<keyword evidence="5" id="KW-0067">ATP-binding</keyword>
<dbReference type="Gene3D" id="3.40.50.300">
    <property type="entry name" value="P-loop containing nucleotide triphosphate hydrolases"/>
    <property type="match status" value="2"/>
</dbReference>
<dbReference type="InterPro" id="IPR027417">
    <property type="entry name" value="P-loop_NTPase"/>
</dbReference>
<dbReference type="Proteomes" id="UP000759537">
    <property type="component" value="Unassembled WGS sequence"/>
</dbReference>
<keyword evidence="9" id="KW-1185">Reference proteome</keyword>
<evidence type="ECO:0000256" key="1">
    <source>
        <dbReference type="ARBA" id="ARBA00012552"/>
    </source>
</evidence>
<dbReference type="OrthoDB" id="10256233at2759"/>
<keyword evidence="3 8" id="KW-0378">Hydrolase</keyword>
<sequence length="531" mass="57997">MGYFRHGLAFAPNHLKAHRPSYVRFASKLKHVDQTSPQLNTPLPFAGLGLSRAVGLGLESAFPAVAKATDAQATYIPAIIQGKKDVMIRGHTGSGKSFGLILALLSKCWNPLPDSRRSLPTSLLLVPHRDLAYQYMYWIGRIATATNNPSHSTPAQVIVRGQENLSSQVSRLRENPPGILIGTPQAILDVLQEDEHAIDLTDLGTVVVDEVDYIIDFISADASRDKKQRLAAKMRRHPSVGKLLLDLIYSPRARPDRSASVNNSPQLVVCSATLQTGLRQLLYRSGWLRNGAYSVVKVRSEIRAGEARESEKKVAAADFTLDAEVVQHCALVFSEDGSVNDVEGAVEPKWSLEEGAHGEEVQTSTHQGGDLLKIPVQPTEEYRVNSSAFEPVLMEGIAAVFATAVPKVALLVLPASAPVQRAVYELRALGINAFGMDLQNTEAYRGGMEENPTLVVATTATVRGIDLPDLSHVFIWGVVDANSYLHASGRVGRFGRKGRVVSVLEEKREQGGRYCRMLKSIGLIPTKFYRL</sequence>
<name>A0A9P5MXT1_9AGAM</name>
<feature type="domain" description="Helicase ATP-binding" evidence="7">
    <location>
        <begin position="77"/>
        <end position="292"/>
    </location>
</feature>
<keyword evidence="4" id="KW-0347">Helicase</keyword>
<evidence type="ECO:0000313" key="9">
    <source>
        <dbReference type="Proteomes" id="UP000759537"/>
    </source>
</evidence>
<proteinExistence type="predicted"/>
<evidence type="ECO:0000256" key="2">
    <source>
        <dbReference type="ARBA" id="ARBA00022741"/>
    </source>
</evidence>
<dbReference type="PROSITE" id="PS51192">
    <property type="entry name" value="HELICASE_ATP_BIND_1"/>
    <property type="match status" value="1"/>
</dbReference>
<dbReference type="Pfam" id="PF00270">
    <property type="entry name" value="DEAD"/>
    <property type="match status" value="1"/>
</dbReference>
<dbReference type="InterPro" id="IPR011545">
    <property type="entry name" value="DEAD/DEAH_box_helicase_dom"/>
</dbReference>
<dbReference type="SUPFAM" id="SSF52540">
    <property type="entry name" value="P-loop containing nucleoside triphosphate hydrolases"/>
    <property type="match status" value="1"/>
</dbReference>
<evidence type="ECO:0000256" key="3">
    <source>
        <dbReference type="ARBA" id="ARBA00022801"/>
    </source>
</evidence>
<gene>
    <name evidence="8" type="ORF">DFH94DRAFT_739184</name>
</gene>
<dbReference type="Pfam" id="PF00271">
    <property type="entry name" value="Helicase_C"/>
    <property type="match status" value="1"/>
</dbReference>
<reference evidence="8" key="1">
    <citation type="submission" date="2019-10" db="EMBL/GenBank/DDBJ databases">
        <authorList>
            <consortium name="DOE Joint Genome Institute"/>
            <person name="Kuo A."/>
            <person name="Miyauchi S."/>
            <person name="Kiss E."/>
            <person name="Drula E."/>
            <person name="Kohler A."/>
            <person name="Sanchez-Garcia M."/>
            <person name="Andreopoulos B."/>
            <person name="Barry K.W."/>
            <person name="Bonito G."/>
            <person name="Buee M."/>
            <person name="Carver A."/>
            <person name="Chen C."/>
            <person name="Cichocki N."/>
            <person name="Clum A."/>
            <person name="Culley D."/>
            <person name="Crous P.W."/>
            <person name="Fauchery L."/>
            <person name="Girlanda M."/>
            <person name="Hayes R."/>
            <person name="Keri Z."/>
            <person name="LaButti K."/>
            <person name="Lipzen A."/>
            <person name="Lombard V."/>
            <person name="Magnuson J."/>
            <person name="Maillard F."/>
            <person name="Morin E."/>
            <person name="Murat C."/>
            <person name="Nolan M."/>
            <person name="Ohm R."/>
            <person name="Pangilinan J."/>
            <person name="Pereira M."/>
            <person name="Perotto S."/>
            <person name="Peter M."/>
            <person name="Riley R."/>
            <person name="Sitrit Y."/>
            <person name="Stielow B."/>
            <person name="Szollosi G."/>
            <person name="Zifcakova L."/>
            <person name="Stursova M."/>
            <person name="Spatafora J.W."/>
            <person name="Tedersoo L."/>
            <person name="Vaario L.-M."/>
            <person name="Yamada A."/>
            <person name="Yan M."/>
            <person name="Wang P."/>
            <person name="Xu J."/>
            <person name="Bruns T."/>
            <person name="Baldrian P."/>
            <person name="Vilgalys R."/>
            <person name="Henrissat B."/>
            <person name="Grigoriev I.V."/>
            <person name="Hibbett D."/>
            <person name="Nagy L.G."/>
            <person name="Martin F.M."/>
        </authorList>
    </citation>
    <scope>NUCLEOTIDE SEQUENCE</scope>
    <source>
        <strain evidence="8">Prilba</strain>
    </source>
</reference>
<dbReference type="GO" id="GO:0003724">
    <property type="term" value="F:RNA helicase activity"/>
    <property type="evidence" value="ECO:0007669"/>
    <property type="project" value="UniProtKB-EC"/>
</dbReference>
<dbReference type="GO" id="GO:0016787">
    <property type="term" value="F:hydrolase activity"/>
    <property type="evidence" value="ECO:0007669"/>
    <property type="project" value="UniProtKB-KW"/>
</dbReference>
<comment type="catalytic activity">
    <reaction evidence="6">
        <text>ATP + H2O = ADP + phosphate + H(+)</text>
        <dbReference type="Rhea" id="RHEA:13065"/>
        <dbReference type="ChEBI" id="CHEBI:15377"/>
        <dbReference type="ChEBI" id="CHEBI:15378"/>
        <dbReference type="ChEBI" id="CHEBI:30616"/>
        <dbReference type="ChEBI" id="CHEBI:43474"/>
        <dbReference type="ChEBI" id="CHEBI:456216"/>
        <dbReference type="EC" id="3.6.4.13"/>
    </reaction>
</comment>
<dbReference type="EC" id="3.6.4.13" evidence="1"/>